<feature type="signal peptide" evidence="1">
    <location>
        <begin position="1"/>
        <end position="20"/>
    </location>
</feature>
<sequence>MYFKLLFAVIILIVFNKCDARSLDINFNPYEEVARSTGYLQKSDEFDRLIDMLVDLRDIDFGIIDSWKNPKPTYKGCEPLKTSKNSVHC</sequence>
<evidence type="ECO:0000313" key="3">
    <source>
        <dbReference type="Proteomes" id="UP001107558"/>
    </source>
</evidence>
<organism evidence="2 3">
    <name type="scientific">Polypedilum vanderplanki</name>
    <name type="common">Sleeping chironomid midge</name>
    <dbReference type="NCBI Taxonomy" id="319348"/>
    <lineage>
        <taxon>Eukaryota</taxon>
        <taxon>Metazoa</taxon>
        <taxon>Ecdysozoa</taxon>
        <taxon>Arthropoda</taxon>
        <taxon>Hexapoda</taxon>
        <taxon>Insecta</taxon>
        <taxon>Pterygota</taxon>
        <taxon>Neoptera</taxon>
        <taxon>Endopterygota</taxon>
        <taxon>Diptera</taxon>
        <taxon>Nematocera</taxon>
        <taxon>Chironomoidea</taxon>
        <taxon>Chironomidae</taxon>
        <taxon>Chironominae</taxon>
        <taxon>Polypedilum</taxon>
        <taxon>Polypedilum</taxon>
    </lineage>
</organism>
<dbReference type="EMBL" id="JADBJN010000003">
    <property type="protein sequence ID" value="KAG5670158.1"/>
    <property type="molecule type" value="Genomic_DNA"/>
</dbReference>
<protein>
    <submittedName>
        <fullName evidence="2">Uncharacterized protein</fullName>
    </submittedName>
</protein>
<reference evidence="2" key="1">
    <citation type="submission" date="2021-03" db="EMBL/GenBank/DDBJ databases">
        <title>Chromosome level genome of the anhydrobiotic midge Polypedilum vanderplanki.</title>
        <authorList>
            <person name="Yoshida Y."/>
            <person name="Kikawada T."/>
            <person name="Gusev O."/>
        </authorList>
    </citation>
    <scope>NUCLEOTIDE SEQUENCE</scope>
    <source>
        <strain evidence="2">NIAS01</strain>
        <tissue evidence="2">Whole body or cell culture</tissue>
    </source>
</reference>
<evidence type="ECO:0000256" key="1">
    <source>
        <dbReference type="SAM" id="SignalP"/>
    </source>
</evidence>
<accession>A0A9J6BLA4</accession>
<proteinExistence type="predicted"/>
<comment type="caution">
    <text evidence="2">The sequence shown here is derived from an EMBL/GenBank/DDBJ whole genome shotgun (WGS) entry which is preliminary data.</text>
</comment>
<gene>
    <name evidence="2" type="ORF">PVAND_000439</name>
</gene>
<dbReference type="Proteomes" id="UP001107558">
    <property type="component" value="Chromosome 3"/>
</dbReference>
<name>A0A9J6BLA4_POLVA</name>
<keyword evidence="3" id="KW-1185">Reference proteome</keyword>
<dbReference type="OrthoDB" id="10424551at2759"/>
<feature type="chain" id="PRO_5039889995" evidence="1">
    <location>
        <begin position="21"/>
        <end position="89"/>
    </location>
</feature>
<dbReference type="AlphaFoldDB" id="A0A9J6BLA4"/>
<evidence type="ECO:0000313" key="2">
    <source>
        <dbReference type="EMBL" id="KAG5670158.1"/>
    </source>
</evidence>
<keyword evidence="1" id="KW-0732">Signal</keyword>